<keyword evidence="6" id="KW-0732">Signal</keyword>
<reference evidence="7 8" key="1">
    <citation type="submission" date="2021-01" db="EMBL/GenBank/DDBJ databases">
        <title>Cercospora kikuchii MAFF 305040 whole genome shotgun sequence.</title>
        <authorList>
            <person name="Kashiwa T."/>
            <person name="Suzuki T."/>
        </authorList>
    </citation>
    <scope>NUCLEOTIDE SEQUENCE [LARGE SCALE GENOMIC DNA]</scope>
    <source>
        <strain evidence="7 8">MAFF 305040</strain>
    </source>
</reference>
<evidence type="ECO:0000256" key="2">
    <source>
        <dbReference type="ARBA" id="ARBA00047899"/>
    </source>
</evidence>
<evidence type="ECO:0000256" key="4">
    <source>
        <dbReference type="SAM" id="MobiDB-lite"/>
    </source>
</evidence>
<keyword evidence="5" id="KW-1133">Transmembrane helix</keyword>
<feature type="compositionally biased region" description="Low complexity" evidence="4">
    <location>
        <begin position="857"/>
        <end position="875"/>
    </location>
</feature>
<feature type="region of interest" description="Disordered" evidence="4">
    <location>
        <begin position="768"/>
        <end position="883"/>
    </location>
</feature>
<evidence type="ECO:0000256" key="5">
    <source>
        <dbReference type="SAM" id="Phobius"/>
    </source>
</evidence>
<sequence>MASIVAFSLACLASYFAMEQQTKISNTTISAPPPLPSPAEGALFADIAAPSVDNIESFPTMDLPVHVLTVASSSLEASSSSFPFALVAALAFSISCFLYFGYLFSDFDPTGAIQYGEDLLDASIDDLEHGPQAPRVEPLDTDRVELKHHLDRLELFVDSLLEAETKAKKSEADAKAAIEKARSETSSVQAELDNVKSSLVATSEQHDKAHSLVSEMTGKNNELAKLHTALQKEVDSLRNELAIAGQALTRKASEATQTSQAAFDSLKEKNARLMNQTNALKSDKEALQSELEETKSELMMESTRRGNERKLHAPGQERAAQQKKERDALLARCESLQKELAERKITNTEDLQTERDAALVRRDLLEKELAEMKVATEDLQTERDDLRSSESELLVAQEELEKQLEAERVKLQSEVSERQGLRAQLNSAQNALRSANTSAAELQEANTRLNENNADLQKRVQTAEQSLRSKIEEGNANQMSLYDRLVEAEAQRDSAREALGELRSRQKPGSQELEQIQKLTDEVDELRGQLMDIEGLKSFAELEFEEAQNQLASASPVNAEASDISELQQKYESLEKKYQSIQDELNQKEKARDELKDTLHAKKSAGDDFLEATRRVKELEEENAKLRDNSKMQRALDEKEEALQKANGAVQQHQEGLARRNKKISDLNKELEVAKQQAVSPSQLQQYCEQAQQEAIDKEHKNGLHHYAKLEREHRAKLAELAEAAAEQQSALDAATFAAEQIAKKLRTLCLMLKYSKLWLDRWRNSRANTNQDDAGDDDQKPEDYGGDQNGQDGDESKKNDDHDAGGPDGEAKDDGAYDDSQPDGGEDEDAPGEDEDEYDYSVSYGEDVESVNATDNTVEPTVTPNEVTTGTNGPISLADSLPTLADNDTATDIDELIIPKWWYGNKRGGRGNVTEQKKGQKKRRKHNDDTESSTVDTASTQNSAANMNPSAAVTTPESTNTLTQASPQALGQSSSVSSPSTSSAPSMPRQAQNLSFRSTHADTRETPRQIQYQAPHQLQYQAPQPLQYEAPYQPQHWAPPQLPYQSPHQAQYQTYHQAQYQAPSQPQYRSPNHMSTSIQPPRQPYGFSGPSNWASQSRYSNSHPAQRRRY</sequence>
<dbReference type="GO" id="GO:0005856">
    <property type="term" value="C:cytoskeleton"/>
    <property type="evidence" value="ECO:0007669"/>
    <property type="project" value="TreeGrafter"/>
</dbReference>
<protein>
    <submittedName>
        <fullName evidence="7">Uncharacterized protein</fullName>
    </submittedName>
</protein>
<dbReference type="GO" id="GO:0005737">
    <property type="term" value="C:cytoplasm"/>
    <property type="evidence" value="ECO:0007669"/>
    <property type="project" value="TreeGrafter"/>
</dbReference>
<comment type="catalytic activity">
    <reaction evidence="2">
        <text>L-threonyl-[protein] + ATP = O-phospho-L-threonyl-[protein] + ADP + H(+)</text>
        <dbReference type="Rhea" id="RHEA:46608"/>
        <dbReference type="Rhea" id="RHEA-COMP:11060"/>
        <dbReference type="Rhea" id="RHEA-COMP:11605"/>
        <dbReference type="ChEBI" id="CHEBI:15378"/>
        <dbReference type="ChEBI" id="CHEBI:30013"/>
        <dbReference type="ChEBI" id="CHEBI:30616"/>
        <dbReference type="ChEBI" id="CHEBI:61977"/>
        <dbReference type="ChEBI" id="CHEBI:456216"/>
        <dbReference type="EC" id="2.7.11.1"/>
    </reaction>
</comment>
<proteinExistence type="predicted"/>
<feature type="compositionally biased region" description="Basic and acidic residues" evidence="4">
    <location>
        <begin position="281"/>
        <end position="311"/>
    </location>
</feature>
<evidence type="ECO:0000256" key="1">
    <source>
        <dbReference type="ARBA" id="ARBA00022553"/>
    </source>
</evidence>
<feature type="chain" id="PRO_5040215891" evidence="6">
    <location>
        <begin position="18"/>
        <end position="1111"/>
    </location>
</feature>
<feature type="compositionally biased region" description="Polar residues" evidence="4">
    <location>
        <begin position="990"/>
        <end position="999"/>
    </location>
</feature>
<keyword evidence="5" id="KW-0472">Membrane</keyword>
<dbReference type="PANTHER" id="PTHR22988">
    <property type="entry name" value="MYOTONIC DYSTROPHY S/T KINASE-RELATED"/>
    <property type="match status" value="1"/>
</dbReference>
<evidence type="ECO:0000256" key="6">
    <source>
        <dbReference type="SAM" id="SignalP"/>
    </source>
</evidence>
<dbReference type="GO" id="GO:0031032">
    <property type="term" value="P:actomyosin structure organization"/>
    <property type="evidence" value="ECO:0007669"/>
    <property type="project" value="TreeGrafter"/>
</dbReference>
<dbReference type="OrthoDB" id="3650353at2759"/>
<gene>
    <name evidence="7" type="ORF">CKM354_000284900</name>
</gene>
<name>A0A9P3FD67_9PEZI</name>
<feature type="compositionally biased region" description="Low complexity" evidence="4">
    <location>
        <begin position="1049"/>
        <end position="1071"/>
    </location>
</feature>
<feature type="compositionally biased region" description="Low complexity" evidence="4">
    <location>
        <begin position="974"/>
        <end position="989"/>
    </location>
</feature>
<comment type="catalytic activity">
    <reaction evidence="3">
        <text>L-seryl-[protein] + ATP = O-phospho-L-seryl-[protein] + ADP + H(+)</text>
        <dbReference type="Rhea" id="RHEA:17989"/>
        <dbReference type="Rhea" id="RHEA-COMP:9863"/>
        <dbReference type="Rhea" id="RHEA-COMP:11604"/>
        <dbReference type="ChEBI" id="CHEBI:15378"/>
        <dbReference type="ChEBI" id="CHEBI:29999"/>
        <dbReference type="ChEBI" id="CHEBI:30616"/>
        <dbReference type="ChEBI" id="CHEBI:83421"/>
        <dbReference type="ChEBI" id="CHEBI:456216"/>
        <dbReference type="EC" id="2.7.11.1"/>
    </reaction>
</comment>
<accession>A0A9P3FD67</accession>
<dbReference type="GO" id="GO:0004674">
    <property type="term" value="F:protein serine/threonine kinase activity"/>
    <property type="evidence" value="ECO:0007669"/>
    <property type="project" value="UniProtKB-EC"/>
</dbReference>
<dbReference type="RefSeq" id="XP_044653954.1">
    <property type="nucleotide sequence ID" value="XM_044798019.1"/>
</dbReference>
<feature type="compositionally biased region" description="Basic and acidic residues" evidence="4">
    <location>
        <begin position="795"/>
        <end position="816"/>
    </location>
</feature>
<feature type="compositionally biased region" description="Low complexity" evidence="4">
    <location>
        <begin position="1010"/>
        <end position="1036"/>
    </location>
</feature>
<comment type="caution">
    <text evidence="7">The sequence shown here is derived from an EMBL/GenBank/DDBJ whole genome shotgun (WGS) entry which is preliminary data.</text>
</comment>
<dbReference type="EMBL" id="BOLY01000002">
    <property type="protein sequence ID" value="GIZ39467.1"/>
    <property type="molecule type" value="Genomic_DNA"/>
</dbReference>
<feature type="region of interest" description="Disordered" evidence="4">
    <location>
        <begin position="280"/>
        <end position="325"/>
    </location>
</feature>
<dbReference type="AlphaFoldDB" id="A0A9P3FD67"/>
<keyword evidence="8" id="KW-1185">Reference proteome</keyword>
<evidence type="ECO:0000313" key="8">
    <source>
        <dbReference type="Proteomes" id="UP000825890"/>
    </source>
</evidence>
<feature type="region of interest" description="Disordered" evidence="4">
    <location>
        <begin position="901"/>
        <end position="1111"/>
    </location>
</feature>
<feature type="transmembrane region" description="Helical" evidence="5">
    <location>
        <begin position="82"/>
        <end position="104"/>
    </location>
</feature>
<feature type="compositionally biased region" description="Polar residues" evidence="4">
    <location>
        <begin position="933"/>
        <end position="973"/>
    </location>
</feature>
<evidence type="ECO:0000256" key="3">
    <source>
        <dbReference type="ARBA" id="ARBA00048679"/>
    </source>
</evidence>
<keyword evidence="1" id="KW-0597">Phosphoprotein</keyword>
<dbReference type="PANTHER" id="PTHR22988:SF71">
    <property type="entry name" value="CITRON RHO-INTERACTING KINASE"/>
    <property type="match status" value="1"/>
</dbReference>
<organism evidence="7 8">
    <name type="scientific">Cercospora kikuchii</name>
    <dbReference type="NCBI Taxonomy" id="84275"/>
    <lineage>
        <taxon>Eukaryota</taxon>
        <taxon>Fungi</taxon>
        <taxon>Dikarya</taxon>
        <taxon>Ascomycota</taxon>
        <taxon>Pezizomycotina</taxon>
        <taxon>Dothideomycetes</taxon>
        <taxon>Dothideomycetidae</taxon>
        <taxon>Mycosphaerellales</taxon>
        <taxon>Mycosphaerellaceae</taxon>
        <taxon>Cercospora</taxon>
    </lineage>
</organism>
<feature type="signal peptide" evidence="6">
    <location>
        <begin position="1"/>
        <end position="17"/>
    </location>
</feature>
<dbReference type="Proteomes" id="UP000825890">
    <property type="component" value="Unassembled WGS sequence"/>
</dbReference>
<dbReference type="GeneID" id="68288424"/>
<evidence type="ECO:0000313" key="7">
    <source>
        <dbReference type="EMBL" id="GIZ39467.1"/>
    </source>
</evidence>
<dbReference type="InterPro" id="IPR050839">
    <property type="entry name" value="Rho-assoc_Ser/Thr_Kinase"/>
</dbReference>
<feature type="compositionally biased region" description="Acidic residues" evidence="4">
    <location>
        <begin position="817"/>
        <end position="840"/>
    </location>
</feature>
<keyword evidence="5" id="KW-0812">Transmembrane</keyword>
<feature type="compositionally biased region" description="Polar residues" evidence="4">
    <location>
        <begin position="1090"/>
        <end position="1105"/>
    </location>
</feature>